<feature type="region of interest" description="Disordered" evidence="8">
    <location>
        <begin position="389"/>
        <end position="444"/>
    </location>
</feature>
<dbReference type="InterPro" id="IPR014014">
    <property type="entry name" value="RNA_helicase_DEAD_Q_motif"/>
</dbReference>
<dbReference type="Gene3D" id="3.40.50.300">
    <property type="entry name" value="P-loop containing nucleotide triphosphate hydrolases"/>
    <property type="match status" value="2"/>
</dbReference>
<feature type="compositionally biased region" description="Basic residues" evidence="8">
    <location>
        <begin position="389"/>
        <end position="404"/>
    </location>
</feature>
<evidence type="ECO:0000256" key="4">
    <source>
        <dbReference type="ARBA" id="ARBA00022840"/>
    </source>
</evidence>
<dbReference type="PROSITE" id="PS51195">
    <property type="entry name" value="Q_MOTIF"/>
    <property type="match status" value="1"/>
</dbReference>
<dbReference type="Pfam" id="PF00270">
    <property type="entry name" value="DEAD"/>
    <property type="match status" value="1"/>
</dbReference>
<dbReference type="SUPFAM" id="SSF52540">
    <property type="entry name" value="P-loop containing nucleoside triphosphate hydrolases"/>
    <property type="match status" value="1"/>
</dbReference>
<sequence>MQTNPTNKTPSFSSLELDEQLLSAVKKMGFEQPTPVQLQSIPLALEHKDLLVSAETGSGKTAAFLLAALHHLLTLPSAKSGTRVLVLTPTRELAQQIFKHCQQLTEFTDLKTGLITGGDDFRLQQNMLRRNTEIVIATPGRVLELMEQEIPDFSNLEVLILDEADRMLDMGFSEDVLTIANSCNATRQTLLFSATLTHFGVIKMADKVLKNHEVVALNTLHDGHRNIEQQIVLADDNDHKQKLLAWLLQNETYDKALVFTNSRIQADALRGPLRGQKLRVGVLHGEMDQKDRNRMMELFREGQVKVMIATDLAARGLDIKGINLVINFDVPRNGINYIHRIGRTGRVDELGLTIALVKHTEWNLMSGIERFLKQKFKHRSIKELEGKYKGPKKLKASGKATGGKKKIEPKKAAAEKVKIRHRDKKNIGKRRVPTAKPDIENNRP</sequence>
<dbReference type="SMART" id="SM00490">
    <property type="entry name" value="HELICc"/>
    <property type="match status" value="1"/>
</dbReference>
<feature type="short sequence motif" description="Q motif" evidence="6">
    <location>
        <begin position="10"/>
        <end position="38"/>
    </location>
</feature>
<evidence type="ECO:0000259" key="11">
    <source>
        <dbReference type="PROSITE" id="PS51195"/>
    </source>
</evidence>
<keyword evidence="3 7" id="KW-0347">Helicase</keyword>
<dbReference type="PANTHER" id="PTHR47959:SF3">
    <property type="entry name" value="ATP-DEPENDENT RNA HELICASE SRMB"/>
    <property type="match status" value="1"/>
</dbReference>
<dbReference type="GO" id="GO:0005829">
    <property type="term" value="C:cytosol"/>
    <property type="evidence" value="ECO:0007669"/>
    <property type="project" value="TreeGrafter"/>
</dbReference>
<feature type="domain" description="Helicase ATP-binding" evidence="9">
    <location>
        <begin position="41"/>
        <end position="214"/>
    </location>
</feature>
<evidence type="ECO:0000256" key="8">
    <source>
        <dbReference type="SAM" id="MobiDB-lite"/>
    </source>
</evidence>
<feature type="domain" description="DEAD-box RNA helicase Q" evidence="11">
    <location>
        <begin position="10"/>
        <end position="38"/>
    </location>
</feature>
<dbReference type="PROSITE" id="PS51192">
    <property type="entry name" value="HELICASE_ATP_BIND_1"/>
    <property type="match status" value="1"/>
</dbReference>
<dbReference type="InterPro" id="IPR003593">
    <property type="entry name" value="AAA+_ATPase"/>
</dbReference>
<feature type="compositionally biased region" description="Basic and acidic residues" evidence="8">
    <location>
        <begin position="405"/>
        <end position="417"/>
    </location>
</feature>
<reference evidence="12 13" key="1">
    <citation type="submission" date="2018-02" db="EMBL/GenBank/DDBJ databases">
        <title>Subsurface microbial communities from deep shales in Ohio and West Virginia, USA.</title>
        <authorList>
            <person name="Wrighton K."/>
        </authorList>
    </citation>
    <scope>NUCLEOTIDE SEQUENCE [LARGE SCALE GENOMIC DNA]</scope>
    <source>
        <strain evidence="12 13">OWC-G53F</strain>
    </source>
</reference>
<evidence type="ECO:0000259" key="10">
    <source>
        <dbReference type="PROSITE" id="PS51194"/>
    </source>
</evidence>
<dbReference type="SMART" id="SM00487">
    <property type="entry name" value="DEXDc"/>
    <property type="match status" value="1"/>
</dbReference>
<evidence type="ECO:0000256" key="7">
    <source>
        <dbReference type="RuleBase" id="RU000492"/>
    </source>
</evidence>
<dbReference type="PANTHER" id="PTHR47959">
    <property type="entry name" value="ATP-DEPENDENT RNA HELICASE RHLE-RELATED"/>
    <property type="match status" value="1"/>
</dbReference>
<dbReference type="PROSITE" id="PS51194">
    <property type="entry name" value="HELICASE_CTER"/>
    <property type="match status" value="1"/>
</dbReference>
<gene>
    <name evidence="12" type="ORF">B0F88_11390</name>
</gene>
<evidence type="ECO:0000313" key="12">
    <source>
        <dbReference type="EMBL" id="PPK67750.1"/>
    </source>
</evidence>
<evidence type="ECO:0000313" key="13">
    <source>
        <dbReference type="Proteomes" id="UP000238071"/>
    </source>
</evidence>
<evidence type="ECO:0000259" key="9">
    <source>
        <dbReference type="PROSITE" id="PS51192"/>
    </source>
</evidence>
<dbReference type="RefSeq" id="WP_104424784.1">
    <property type="nucleotide sequence ID" value="NZ_PTIY01000013.1"/>
</dbReference>
<dbReference type="CDD" id="cd00268">
    <property type="entry name" value="DEADc"/>
    <property type="match status" value="1"/>
</dbReference>
<name>A0A2S6GRB7_9GAMM</name>
<dbReference type="InterPro" id="IPR011545">
    <property type="entry name" value="DEAD/DEAH_box_helicase_dom"/>
</dbReference>
<protein>
    <submittedName>
        <fullName evidence="12">Superfamily II DNA/RNA helicase</fullName>
    </submittedName>
</protein>
<dbReference type="CDD" id="cd18787">
    <property type="entry name" value="SF2_C_DEAD"/>
    <property type="match status" value="1"/>
</dbReference>
<evidence type="ECO:0000256" key="3">
    <source>
        <dbReference type="ARBA" id="ARBA00022806"/>
    </source>
</evidence>
<dbReference type="InterPro" id="IPR000629">
    <property type="entry name" value="RNA-helicase_DEAD-box_CS"/>
</dbReference>
<keyword evidence="2 7" id="KW-0378">Hydrolase</keyword>
<dbReference type="InterPro" id="IPR050079">
    <property type="entry name" value="DEAD_box_RNA_helicase"/>
</dbReference>
<dbReference type="GO" id="GO:0016787">
    <property type="term" value="F:hydrolase activity"/>
    <property type="evidence" value="ECO:0007669"/>
    <property type="project" value="UniProtKB-KW"/>
</dbReference>
<proteinExistence type="inferred from homology"/>
<dbReference type="InterPro" id="IPR014001">
    <property type="entry name" value="Helicase_ATP-bd"/>
</dbReference>
<dbReference type="InterPro" id="IPR044742">
    <property type="entry name" value="DEAD/DEAH_RhlB"/>
</dbReference>
<dbReference type="InterPro" id="IPR001650">
    <property type="entry name" value="Helicase_C-like"/>
</dbReference>
<dbReference type="GO" id="GO:0003724">
    <property type="term" value="F:RNA helicase activity"/>
    <property type="evidence" value="ECO:0007669"/>
    <property type="project" value="InterPro"/>
</dbReference>
<dbReference type="SMART" id="SM00382">
    <property type="entry name" value="AAA"/>
    <property type="match status" value="1"/>
</dbReference>
<organism evidence="12 13">
    <name type="scientific">Methylobacter tundripaludum</name>
    <dbReference type="NCBI Taxonomy" id="173365"/>
    <lineage>
        <taxon>Bacteria</taxon>
        <taxon>Pseudomonadati</taxon>
        <taxon>Pseudomonadota</taxon>
        <taxon>Gammaproteobacteria</taxon>
        <taxon>Methylococcales</taxon>
        <taxon>Methylococcaceae</taxon>
        <taxon>Methylobacter</taxon>
    </lineage>
</organism>
<dbReference type="AlphaFoldDB" id="A0A2S6GRB7"/>
<dbReference type="GO" id="GO:0003676">
    <property type="term" value="F:nucleic acid binding"/>
    <property type="evidence" value="ECO:0007669"/>
    <property type="project" value="InterPro"/>
</dbReference>
<comment type="similarity">
    <text evidence="5 7">Belongs to the DEAD box helicase family.</text>
</comment>
<dbReference type="Proteomes" id="UP000238071">
    <property type="component" value="Unassembled WGS sequence"/>
</dbReference>
<evidence type="ECO:0000256" key="1">
    <source>
        <dbReference type="ARBA" id="ARBA00022741"/>
    </source>
</evidence>
<evidence type="ECO:0000256" key="2">
    <source>
        <dbReference type="ARBA" id="ARBA00022801"/>
    </source>
</evidence>
<dbReference type="PROSITE" id="PS00039">
    <property type="entry name" value="DEAD_ATP_HELICASE"/>
    <property type="match status" value="1"/>
</dbReference>
<evidence type="ECO:0000256" key="5">
    <source>
        <dbReference type="ARBA" id="ARBA00038437"/>
    </source>
</evidence>
<dbReference type="OrthoDB" id="9805696at2"/>
<comment type="caution">
    <text evidence="12">The sequence shown here is derived from an EMBL/GenBank/DDBJ whole genome shotgun (WGS) entry which is preliminary data.</text>
</comment>
<dbReference type="GO" id="GO:0005524">
    <property type="term" value="F:ATP binding"/>
    <property type="evidence" value="ECO:0007669"/>
    <property type="project" value="UniProtKB-KW"/>
</dbReference>
<dbReference type="EMBL" id="PTIY01000013">
    <property type="protein sequence ID" value="PPK67750.1"/>
    <property type="molecule type" value="Genomic_DNA"/>
</dbReference>
<keyword evidence="1 7" id="KW-0547">Nucleotide-binding</keyword>
<keyword evidence="13" id="KW-1185">Reference proteome</keyword>
<evidence type="ECO:0000256" key="6">
    <source>
        <dbReference type="PROSITE-ProRule" id="PRU00552"/>
    </source>
</evidence>
<accession>A0A2S6GRB7</accession>
<feature type="compositionally biased region" description="Basic residues" evidence="8">
    <location>
        <begin position="418"/>
        <end position="433"/>
    </location>
</feature>
<feature type="domain" description="Helicase C-terminal" evidence="10">
    <location>
        <begin position="226"/>
        <end position="389"/>
    </location>
</feature>
<keyword evidence="4 7" id="KW-0067">ATP-binding</keyword>
<dbReference type="InterPro" id="IPR027417">
    <property type="entry name" value="P-loop_NTPase"/>
</dbReference>
<dbReference type="Pfam" id="PF00271">
    <property type="entry name" value="Helicase_C"/>
    <property type="match status" value="1"/>
</dbReference>